<name>A0AAU7NQB5_9GAMM</name>
<dbReference type="Pfam" id="PF02563">
    <property type="entry name" value="Poly_export"/>
    <property type="match status" value="1"/>
</dbReference>
<dbReference type="PROSITE" id="PS51257">
    <property type="entry name" value="PROKAR_LIPOPROTEIN"/>
    <property type="match status" value="1"/>
</dbReference>
<dbReference type="PANTHER" id="PTHR33619">
    <property type="entry name" value="POLYSACCHARIDE EXPORT PROTEIN GFCE-RELATED"/>
    <property type="match status" value="1"/>
</dbReference>
<evidence type="ECO:0000259" key="2">
    <source>
        <dbReference type="Pfam" id="PF02563"/>
    </source>
</evidence>
<feature type="domain" description="Polysaccharide export protein N-terminal" evidence="2">
    <location>
        <begin position="30"/>
        <end position="103"/>
    </location>
</feature>
<evidence type="ECO:0000256" key="1">
    <source>
        <dbReference type="ARBA" id="ARBA00022729"/>
    </source>
</evidence>
<dbReference type="InterPro" id="IPR003715">
    <property type="entry name" value="Poly_export_N"/>
</dbReference>
<accession>A0AAU7NQB5</accession>
<dbReference type="EMBL" id="CP157743">
    <property type="protein sequence ID" value="XBS18846.1"/>
    <property type="molecule type" value="Genomic_DNA"/>
</dbReference>
<dbReference type="GO" id="GO:0015159">
    <property type="term" value="F:polysaccharide transmembrane transporter activity"/>
    <property type="evidence" value="ECO:0007669"/>
    <property type="project" value="InterPro"/>
</dbReference>
<sequence>MKNKILFVLLTLFILSGCTYPPLEDVKFPSDYTYIIGPGDSLEIFVWGNPDISRGVTVRPDGKITTPLVDDLIASGKTPYQLAREVEEALAKFVRDPQVAIIVGGFQGVYSQQVRVIGQISGGGSGGGAGAGGGGGGGGGGFSGGGGGLGANRYSATALPYSKGMSLLDLVIQLGGIGQYGDGNRASIIRRVDGEQRQFGVRIDDLLEDGDMSANVNIMPGDILIVPEAFF</sequence>
<gene>
    <name evidence="3" type="ORF">Q9L42_010710</name>
</gene>
<dbReference type="Gene3D" id="3.10.560.10">
    <property type="entry name" value="Outer membrane lipoprotein wza domain like"/>
    <property type="match status" value="1"/>
</dbReference>
<dbReference type="Proteomes" id="UP001225378">
    <property type="component" value="Chromosome"/>
</dbReference>
<keyword evidence="4" id="KW-1185">Reference proteome</keyword>
<dbReference type="AlphaFoldDB" id="A0AAU7NQB5"/>
<proteinExistence type="predicted"/>
<organism evidence="3 4">
    <name type="scientific">Methylomarinum roseum</name>
    <dbReference type="NCBI Taxonomy" id="3067653"/>
    <lineage>
        <taxon>Bacteria</taxon>
        <taxon>Pseudomonadati</taxon>
        <taxon>Pseudomonadota</taxon>
        <taxon>Gammaproteobacteria</taxon>
        <taxon>Methylococcales</taxon>
        <taxon>Methylococcaceae</taxon>
        <taxon>Methylomarinum</taxon>
    </lineage>
</organism>
<protein>
    <submittedName>
        <fullName evidence="3">Polysaccharide export protein</fullName>
    </submittedName>
</protein>
<reference evidence="3 4" key="1">
    <citation type="journal article" date="2024" name="Microbiology">
        <title>Methylomarinum rosea sp. nov., a novel halophilic methanotrophic bacterium from the hypersaline Lake Elton.</title>
        <authorList>
            <person name="Suleimanov R.Z."/>
            <person name="Oshkin I.Y."/>
            <person name="Danilova O.V."/>
            <person name="Suzina N.E."/>
            <person name="Dedysh S.N."/>
        </authorList>
    </citation>
    <scope>NUCLEOTIDE SEQUENCE [LARGE SCALE GENOMIC DNA]</scope>
    <source>
        <strain evidence="3 4">Ch1-1</strain>
    </source>
</reference>
<dbReference type="Gene3D" id="3.30.1950.10">
    <property type="entry name" value="wza like domain"/>
    <property type="match status" value="1"/>
</dbReference>
<dbReference type="RefSeq" id="WP_349431044.1">
    <property type="nucleotide sequence ID" value="NZ_CP157743.1"/>
</dbReference>
<keyword evidence="1" id="KW-0732">Signal</keyword>
<dbReference type="KEGG" id="mech:Q9L42_010710"/>
<dbReference type="PANTHER" id="PTHR33619:SF3">
    <property type="entry name" value="POLYSACCHARIDE EXPORT PROTEIN GFCE-RELATED"/>
    <property type="match status" value="1"/>
</dbReference>
<evidence type="ECO:0000313" key="4">
    <source>
        <dbReference type="Proteomes" id="UP001225378"/>
    </source>
</evidence>
<dbReference type="InterPro" id="IPR049712">
    <property type="entry name" value="Poly_export"/>
</dbReference>
<evidence type="ECO:0000313" key="3">
    <source>
        <dbReference type="EMBL" id="XBS18846.1"/>
    </source>
</evidence>